<name>A0A178MES4_9CHLR</name>
<evidence type="ECO:0000313" key="2">
    <source>
        <dbReference type="Proteomes" id="UP000078287"/>
    </source>
</evidence>
<reference evidence="1 2" key="1">
    <citation type="submission" date="2016-04" db="EMBL/GenBank/DDBJ databases">
        <title>Chloroflexus islandicus sp. nov., a thermophilic filamentous anoxygenic phototrophic bacterium from geyser Strokkur (Iceland).</title>
        <authorList>
            <person name="Gaisin V.A."/>
            <person name="Kalashnikov A.M."/>
            <person name="Sukhacheva M.V."/>
            <person name="Grouzdev D.S."/>
            <person name="Ivanov T.M."/>
            <person name="Kuznetsov B."/>
            <person name="Gorlenko V.M."/>
        </authorList>
    </citation>
    <scope>NUCLEOTIDE SEQUENCE [LARGE SCALE GENOMIC DNA]</scope>
    <source>
        <strain evidence="2">isl-2</strain>
    </source>
</reference>
<dbReference type="STRING" id="1707952.A6A03_00510"/>
<protein>
    <submittedName>
        <fullName evidence="1">CRISPR-associated RAMP protein Csx10</fullName>
    </submittedName>
</protein>
<keyword evidence="2" id="KW-1185">Reference proteome</keyword>
<dbReference type="EMBL" id="LWQS01000038">
    <property type="protein sequence ID" value="OAN47262.1"/>
    <property type="molecule type" value="Genomic_DNA"/>
</dbReference>
<dbReference type="RefSeq" id="WP_066784176.1">
    <property type="nucleotide sequence ID" value="NZ_LWQS01000038.1"/>
</dbReference>
<comment type="caution">
    <text evidence="1">The sequence shown here is derived from an EMBL/GenBank/DDBJ whole genome shotgun (WGS) entry which is preliminary data.</text>
</comment>
<dbReference type="AlphaFoldDB" id="A0A178MES4"/>
<dbReference type="Gene3D" id="2.60.40.4350">
    <property type="match status" value="1"/>
</dbReference>
<sequence>MIVRLEIEALAPLAFPERKPGAQFNRSLDYIPGAAIFGALGQILGKNPANLPLLRAIRCHNAYPAYQGDPWVRPLPATAIQPKGEDKRVYDSLYQRVCWEQQQPAALIYAPTSSDGRPWEAAGAKFYTLRDNAIAFRKVQQRMQTRVGINRRRGTAQDERLYTVLAIRETMLRESASQPSDHNYGPTKDNLVPTRFLGSLVIPDDARDTVLAALRQITHLGGRQTTGLGAVAIHAQSAAETSENLRERIVAMTERFKQQVQLYQELGGKPCTIDGHIFTVNLLSDAILLEDGWIPTQEFSTAQLKAITGIDATLIRSFTTTKTVGGYHTQWHRPKPTNIAVSMGSVYVFATAKTLKAEEIEKLAALQHDGIGERCQEGYGQVRICDEFHLLNLV</sequence>
<dbReference type="InterPro" id="IPR013490">
    <property type="entry name" value="CRISPR-assoc_RAMP_Csx10"/>
</dbReference>
<organism evidence="1 2">
    <name type="scientific">Chloroflexus islandicus</name>
    <dbReference type="NCBI Taxonomy" id="1707952"/>
    <lineage>
        <taxon>Bacteria</taxon>
        <taxon>Bacillati</taxon>
        <taxon>Chloroflexota</taxon>
        <taxon>Chloroflexia</taxon>
        <taxon>Chloroflexales</taxon>
        <taxon>Chloroflexineae</taxon>
        <taxon>Chloroflexaceae</taxon>
        <taxon>Chloroflexus</taxon>
    </lineage>
</organism>
<dbReference type="Pfam" id="PF09700">
    <property type="entry name" value="Cas_Cmr3"/>
    <property type="match status" value="1"/>
</dbReference>
<dbReference type="OrthoDB" id="1730014at2"/>
<dbReference type="NCBIfam" id="TIGR02674">
    <property type="entry name" value="cas_cyan_RAMP_2"/>
    <property type="match status" value="1"/>
</dbReference>
<gene>
    <name evidence="1" type="ORF">A6A03_00510</name>
</gene>
<accession>A0A178MES4</accession>
<dbReference type="Proteomes" id="UP000078287">
    <property type="component" value="Unassembled WGS sequence"/>
</dbReference>
<evidence type="ECO:0000313" key="1">
    <source>
        <dbReference type="EMBL" id="OAN47262.1"/>
    </source>
</evidence>
<proteinExistence type="predicted"/>
<dbReference type="InterPro" id="IPR019117">
    <property type="entry name" value="CRISPR-assoc_protein_Cmr3"/>
</dbReference>